<evidence type="ECO:0000313" key="1">
    <source>
        <dbReference type="EMBL" id="KKN70447.1"/>
    </source>
</evidence>
<organism evidence="1">
    <name type="scientific">marine sediment metagenome</name>
    <dbReference type="NCBI Taxonomy" id="412755"/>
    <lineage>
        <taxon>unclassified sequences</taxon>
        <taxon>metagenomes</taxon>
        <taxon>ecological metagenomes</taxon>
    </lineage>
</organism>
<dbReference type="EMBL" id="LAZR01000403">
    <property type="protein sequence ID" value="KKN70447.1"/>
    <property type="molecule type" value="Genomic_DNA"/>
</dbReference>
<evidence type="ECO:0008006" key="2">
    <source>
        <dbReference type="Google" id="ProtNLM"/>
    </source>
</evidence>
<sequence length="54" mass="6371">MPSKNTTIVAARIPDDTLKEINFRISRRGITLNKWLNWAIKNGLRKHRKNNEQI</sequence>
<accession>A0A0F9T6B5</accession>
<protein>
    <recommendedName>
        <fullName evidence="2">Arc-like DNA binding domain-containing protein</fullName>
    </recommendedName>
</protein>
<proteinExistence type="predicted"/>
<reference evidence="1" key="1">
    <citation type="journal article" date="2015" name="Nature">
        <title>Complex archaea that bridge the gap between prokaryotes and eukaryotes.</title>
        <authorList>
            <person name="Spang A."/>
            <person name="Saw J.H."/>
            <person name="Jorgensen S.L."/>
            <person name="Zaremba-Niedzwiedzka K."/>
            <person name="Martijn J."/>
            <person name="Lind A.E."/>
            <person name="van Eijk R."/>
            <person name="Schleper C."/>
            <person name="Guy L."/>
            <person name="Ettema T.J."/>
        </authorList>
    </citation>
    <scope>NUCLEOTIDE SEQUENCE</scope>
</reference>
<dbReference type="AlphaFoldDB" id="A0A0F9T6B5"/>
<name>A0A0F9T6B5_9ZZZZ</name>
<comment type="caution">
    <text evidence="1">The sequence shown here is derived from an EMBL/GenBank/DDBJ whole genome shotgun (WGS) entry which is preliminary data.</text>
</comment>
<gene>
    <name evidence="1" type="ORF">LCGC14_0431420</name>
</gene>